<sequence>MYILYIYIIKLNSFKYILIFYTYTLKMVKNTGGNKAKGFARKHEKPIQSNRIRMVEDPDEKYAIVRKIFGGSICEVYCDDQTTRQAIIRGKFRGKGKRNNIITSGTVVLIGIRSWATETKTSKQEQADILEVYSQLELEQLKQKPNFPVDFLESSMRELFGNSSAGEKNDHFEFSLIEKEIIETSTQVPVIEIDTDIINIDDI</sequence>
<dbReference type="GO" id="GO:0003743">
    <property type="term" value="F:translation initiation factor activity"/>
    <property type="evidence" value="ECO:0007669"/>
    <property type="project" value="InterPro"/>
</dbReference>
<reference evidence="2" key="1">
    <citation type="journal article" date="2020" name="Nature">
        <title>Giant virus diversity and host interactions through global metagenomics.</title>
        <authorList>
            <person name="Schulz F."/>
            <person name="Roux S."/>
            <person name="Paez-Espino D."/>
            <person name="Jungbluth S."/>
            <person name="Walsh D.A."/>
            <person name="Denef V.J."/>
            <person name="McMahon K.D."/>
            <person name="Konstantinidis K.T."/>
            <person name="Eloe-Fadrosh E.A."/>
            <person name="Kyrpides N.C."/>
            <person name="Woyke T."/>
        </authorList>
    </citation>
    <scope>NUCLEOTIDE SEQUENCE</scope>
    <source>
        <strain evidence="2">GVMAG-M-3300023174-130</strain>
    </source>
</reference>
<dbReference type="PANTHER" id="PTHR21668">
    <property type="entry name" value="EIF-1A"/>
    <property type="match status" value="1"/>
</dbReference>
<organism evidence="2">
    <name type="scientific">viral metagenome</name>
    <dbReference type="NCBI Taxonomy" id="1070528"/>
    <lineage>
        <taxon>unclassified sequences</taxon>
        <taxon>metagenomes</taxon>
        <taxon>organismal metagenomes</taxon>
    </lineage>
</organism>
<evidence type="ECO:0000313" key="2">
    <source>
        <dbReference type="EMBL" id="QHT13074.1"/>
    </source>
</evidence>
<protein>
    <recommendedName>
        <fullName evidence="1">S1-like domain-containing protein</fullName>
    </recommendedName>
</protein>
<dbReference type="SMART" id="SM00652">
    <property type="entry name" value="eIF1a"/>
    <property type="match status" value="1"/>
</dbReference>
<proteinExistence type="predicted"/>
<dbReference type="GO" id="GO:0003723">
    <property type="term" value="F:RNA binding"/>
    <property type="evidence" value="ECO:0007669"/>
    <property type="project" value="InterPro"/>
</dbReference>
<evidence type="ECO:0000259" key="1">
    <source>
        <dbReference type="PROSITE" id="PS50832"/>
    </source>
</evidence>
<dbReference type="EMBL" id="MN739559">
    <property type="protein sequence ID" value="QHT13074.1"/>
    <property type="molecule type" value="Genomic_DNA"/>
</dbReference>
<dbReference type="SUPFAM" id="SSF50249">
    <property type="entry name" value="Nucleic acid-binding proteins"/>
    <property type="match status" value="1"/>
</dbReference>
<dbReference type="Gene3D" id="2.40.50.140">
    <property type="entry name" value="Nucleic acid-binding proteins"/>
    <property type="match status" value="1"/>
</dbReference>
<dbReference type="InterPro" id="IPR001253">
    <property type="entry name" value="TIF_eIF-1A"/>
</dbReference>
<feature type="domain" description="S1-like" evidence="1">
    <location>
        <begin position="50"/>
        <end position="134"/>
    </location>
</feature>
<dbReference type="PROSITE" id="PS50832">
    <property type="entry name" value="S1_IF1_TYPE"/>
    <property type="match status" value="1"/>
</dbReference>
<dbReference type="InterPro" id="IPR012340">
    <property type="entry name" value="NA-bd_OB-fold"/>
</dbReference>
<dbReference type="AlphaFoldDB" id="A0A6C0DA64"/>
<name>A0A6C0DA64_9ZZZZ</name>
<dbReference type="InterPro" id="IPR006196">
    <property type="entry name" value="RNA-binding_domain_S1_IF1"/>
</dbReference>
<accession>A0A6C0DA64</accession>